<dbReference type="InterPro" id="IPR005119">
    <property type="entry name" value="LysR_subst-bd"/>
</dbReference>
<dbReference type="Pfam" id="PF00126">
    <property type="entry name" value="HTH_1"/>
    <property type="match status" value="1"/>
</dbReference>
<dbReference type="InterPro" id="IPR036390">
    <property type="entry name" value="WH_DNA-bd_sf"/>
</dbReference>
<dbReference type="InterPro" id="IPR058163">
    <property type="entry name" value="LysR-type_TF_proteobact-type"/>
</dbReference>
<accession>A9IC70</accession>
<dbReference type="AlphaFoldDB" id="A9IC70"/>
<organism evidence="6 7">
    <name type="scientific">Bordetella petrii (strain ATCC BAA-461 / DSM 12804 / CCUG 43448 / CIP 107267 / Se-1111R)</name>
    <dbReference type="NCBI Taxonomy" id="340100"/>
    <lineage>
        <taxon>Bacteria</taxon>
        <taxon>Pseudomonadati</taxon>
        <taxon>Pseudomonadota</taxon>
        <taxon>Betaproteobacteria</taxon>
        <taxon>Burkholderiales</taxon>
        <taxon>Alcaligenaceae</taxon>
        <taxon>Bordetella</taxon>
    </lineage>
</organism>
<dbReference type="Pfam" id="PF03466">
    <property type="entry name" value="LysR_substrate"/>
    <property type="match status" value="1"/>
</dbReference>
<keyword evidence="7" id="KW-1185">Reference proteome</keyword>
<dbReference type="eggNOG" id="COG0583">
    <property type="taxonomic scope" value="Bacteria"/>
</dbReference>
<feature type="domain" description="HTH lysR-type" evidence="5">
    <location>
        <begin position="35"/>
        <end position="92"/>
    </location>
</feature>
<reference evidence="6 7" key="1">
    <citation type="journal article" date="2008" name="BMC Genomics">
        <title>The missing link: Bordetella petrii is endowed with both the metabolic versatility of environmental bacteria and virulence traits of pathogenic Bordetellae.</title>
        <authorList>
            <person name="Gross R."/>
            <person name="Guzman C.A."/>
            <person name="Sebaihia M."/>
            <person name="Martins Dos Santos V.A."/>
            <person name="Pieper D.H."/>
            <person name="Koebnik R."/>
            <person name="Lechner M."/>
            <person name="Bartels D."/>
            <person name="Buhrmester J."/>
            <person name="Choudhuri J.V."/>
            <person name="Ebensen T."/>
            <person name="Gaigalat L."/>
            <person name="Herrmann S."/>
            <person name="Khachane A.N."/>
            <person name="Larisch C."/>
            <person name="Link S."/>
            <person name="Linke B."/>
            <person name="Meyer F."/>
            <person name="Mormann S."/>
            <person name="Nakunst D."/>
            <person name="Rueckert C."/>
            <person name="Schneiker-Bekel S."/>
            <person name="Schulze K."/>
            <person name="Vorhoelter F.J."/>
            <person name="Yevsa T."/>
            <person name="Engle J.T."/>
            <person name="Goldman W.E."/>
            <person name="Puehler A."/>
            <person name="Goebel U.B."/>
            <person name="Goesmann A."/>
            <person name="Bloecker H."/>
            <person name="Kaiser O."/>
            <person name="Martinez-Arias R."/>
        </authorList>
    </citation>
    <scope>NUCLEOTIDE SEQUENCE [LARGE SCALE GENOMIC DNA]</scope>
    <source>
        <strain evidence="7">ATCC BAA-461 / DSM 12804 / CCUG 43448 / CIP 107267 / Se-1111R</strain>
    </source>
</reference>
<dbReference type="CDD" id="cd08422">
    <property type="entry name" value="PBP2_CrgA_like"/>
    <property type="match status" value="1"/>
</dbReference>
<dbReference type="EMBL" id="AM902716">
    <property type="protein sequence ID" value="CAP41530.1"/>
    <property type="molecule type" value="Genomic_DNA"/>
</dbReference>
<comment type="similarity">
    <text evidence="1">Belongs to the LysR transcriptional regulatory family.</text>
</comment>
<evidence type="ECO:0000256" key="1">
    <source>
        <dbReference type="ARBA" id="ARBA00009437"/>
    </source>
</evidence>
<sequence>MTPCSEGQCDGAGRTDGDLLELQAQVYTFPERSMDRFAALAAFIAVVENGGFSPAARRLGVAPSSLTRQVNALERSLGTQLLNRSTRALTLTEVGEQYFDDGRRVLGDLERADQSAGELTGPPKGVLRLSVPVAFGRLHVAPFLPAFLAAYPGVRLDIQLTDAVVNLAEQRMDMAIRLGAQPPDTTIAKRLAPHRRVICASPAYLEAHGTPAEPHELSDHNCLLFDYLAGRAAWTLSKGDASHEMEVRTKTWTPLEIVHVFVRRTHAGRAALYQTG</sequence>
<evidence type="ECO:0000313" key="6">
    <source>
        <dbReference type="EMBL" id="CAP41530.1"/>
    </source>
</evidence>
<dbReference type="FunFam" id="1.10.10.10:FF:000001">
    <property type="entry name" value="LysR family transcriptional regulator"/>
    <property type="match status" value="1"/>
</dbReference>
<evidence type="ECO:0000259" key="5">
    <source>
        <dbReference type="PROSITE" id="PS50931"/>
    </source>
</evidence>
<dbReference type="STRING" id="94624.Bpet1196"/>
<evidence type="ECO:0000256" key="3">
    <source>
        <dbReference type="ARBA" id="ARBA00023125"/>
    </source>
</evidence>
<dbReference type="SUPFAM" id="SSF53850">
    <property type="entry name" value="Periplasmic binding protein-like II"/>
    <property type="match status" value="1"/>
</dbReference>
<dbReference type="SUPFAM" id="SSF46785">
    <property type="entry name" value="Winged helix' DNA-binding domain"/>
    <property type="match status" value="1"/>
</dbReference>
<gene>
    <name evidence="6" type="ordered locus">Bpet1196</name>
</gene>
<protein>
    <submittedName>
        <fullName evidence="6">Transcriptional regulator, LysR-family</fullName>
    </submittedName>
</protein>
<evidence type="ECO:0000256" key="2">
    <source>
        <dbReference type="ARBA" id="ARBA00023015"/>
    </source>
</evidence>
<evidence type="ECO:0000313" key="7">
    <source>
        <dbReference type="Proteomes" id="UP000001225"/>
    </source>
</evidence>
<dbReference type="InterPro" id="IPR000847">
    <property type="entry name" value="LysR_HTH_N"/>
</dbReference>
<dbReference type="InterPro" id="IPR036388">
    <property type="entry name" value="WH-like_DNA-bd_sf"/>
</dbReference>
<dbReference type="GO" id="GO:0006351">
    <property type="term" value="P:DNA-templated transcription"/>
    <property type="evidence" value="ECO:0007669"/>
    <property type="project" value="TreeGrafter"/>
</dbReference>
<dbReference type="GO" id="GO:0003700">
    <property type="term" value="F:DNA-binding transcription factor activity"/>
    <property type="evidence" value="ECO:0007669"/>
    <property type="project" value="InterPro"/>
</dbReference>
<dbReference type="Gene3D" id="1.10.10.10">
    <property type="entry name" value="Winged helix-like DNA-binding domain superfamily/Winged helix DNA-binding domain"/>
    <property type="match status" value="1"/>
</dbReference>
<keyword evidence="2" id="KW-0805">Transcription regulation</keyword>
<evidence type="ECO:0000256" key="4">
    <source>
        <dbReference type="ARBA" id="ARBA00023163"/>
    </source>
</evidence>
<dbReference type="PROSITE" id="PS50931">
    <property type="entry name" value="HTH_LYSR"/>
    <property type="match status" value="1"/>
</dbReference>
<keyword evidence="4" id="KW-0804">Transcription</keyword>
<name>A9IC70_BORPD</name>
<dbReference type="KEGG" id="bpt:Bpet1196"/>
<dbReference type="Proteomes" id="UP000001225">
    <property type="component" value="Chromosome"/>
</dbReference>
<dbReference type="GO" id="GO:0043565">
    <property type="term" value="F:sequence-specific DNA binding"/>
    <property type="evidence" value="ECO:0007669"/>
    <property type="project" value="TreeGrafter"/>
</dbReference>
<dbReference type="PANTHER" id="PTHR30537:SF5">
    <property type="entry name" value="HTH-TYPE TRANSCRIPTIONAL ACTIVATOR TTDR-RELATED"/>
    <property type="match status" value="1"/>
</dbReference>
<proteinExistence type="inferred from homology"/>
<keyword evidence="3" id="KW-0238">DNA-binding</keyword>
<dbReference type="PANTHER" id="PTHR30537">
    <property type="entry name" value="HTH-TYPE TRANSCRIPTIONAL REGULATOR"/>
    <property type="match status" value="1"/>
</dbReference>
<dbReference type="Gene3D" id="3.40.190.290">
    <property type="match status" value="1"/>
</dbReference>